<dbReference type="InterPro" id="IPR002889">
    <property type="entry name" value="WSC_carb-bd"/>
</dbReference>
<keyword evidence="2" id="KW-0732">Signal</keyword>
<feature type="region of interest" description="Disordered" evidence="1">
    <location>
        <begin position="437"/>
        <end position="457"/>
    </location>
</feature>
<name>A0A420YJ70_9PEZI</name>
<dbReference type="PANTHER" id="PTHR43662:SF11">
    <property type="entry name" value="WSC DOMAIN-CONTAINING PROTEIN"/>
    <property type="match status" value="1"/>
</dbReference>
<feature type="region of interest" description="Disordered" evidence="1">
    <location>
        <begin position="383"/>
        <end position="415"/>
    </location>
</feature>
<organism evidence="4 5">
    <name type="scientific">Coniochaeta pulveracea</name>
    <dbReference type="NCBI Taxonomy" id="177199"/>
    <lineage>
        <taxon>Eukaryota</taxon>
        <taxon>Fungi</taxon>
        <taxon>Dikarya</taxon>
        <taxon>Ascomycota</taxon>
        <taxon>Pezizomycotina</taxon>
        <taxon>Sordariomycetes</taxon>
        <taxon>Sordariomycetidae</taxon>
        <taxon>Coniochaetales</taxon>
        <taxon>Coniochaetaceae</taxon>
        <taxon>Coniochaeta</taxon>
    </lineage>
</organism>
<evidence type="ECO:0000256" key="1">
    <source>
        <dbReference type="SAM" id="MobiDB-lite"/>
    </source>
</evidence>
<dbReference type="Pfam" id="PF09362">
    <property type="entry name" value="DUF1996"/>
    <property type="match status" value="1"/>
</dbReference>
<evidence type="ECO:0000313" key="5">
    <source>
        <dbReference type="Proteomes" id="UP000275385"/>
    </source>
</evidence>
<reference evidence="4 5" key="1">
    <citation type="submission" date="2018-08" db="EMBL/GenBank/DDBJ databases">
        <title>Draft genome of the lignicolous fungus Coniochaeta pulveracea.</title>
        <authorList>
            <person name="Borstlap C.J."/>
            <person name="De Witt R.N."/>
            <person name="Botha A."/>
            <person name="Volschenk H."/>
        </authorList>
    </citation>
    <scope>NUCLEOTIDE SEQUENCE [LARGE SCALE GENOMIC DNA]</scope>
    <source>
        <strain evidence="4 5">CAB683</strain>
    </source>
</reference>
<gene>
    <name evidence="4" type="ORF">DL546_008863</name>
</gene>
<feature type="chain" id="PRO_5019096887" description="WSC domain-containing protein" evidence="2">
    <location>
        <begin position="18"/>
        <end position="616"/>
    </location>
</feature>
<sequence length="616" mass="64664">MFFTTAVLTALAGVAAAKDGRTFAVLHHYGKGPLMTGRVDPVVSPGQISSHVHTVMGGSNFGFDATGSTLRESNCTTAKIKNDKSAYWFPALYFQDPKDGHFEPVEMFYMNVYYFFEGTNDEIKAFPTGLMMVAGDAMTRTAPNTDGTANLDPSQGPVNPLQWTCPRKNFDPPSWPAGSDGSKAGIQDPNNKGSGIGFPFAECDGYASPLRMDLHFPSCYNPAADLKDYKTNTVYPSSTGNGKQDCPEGWIHTPHLFYEVYWNTPKFSGRWTPNQGSQPFVLANGDRTGYSGHGDFIAGWDEPTLQKIIDTCDAGDSGMTKCPDIIGGINDDSTSCNIDSPVNEQIDGTLTALPGSNPVAGWGLGSAPAAAQSSAASAAPVKSSTSSAAPVQASSTKVASVSSADPVDVKASASSTPVKVVTGTKTVIAGASTTSTEPAVLPTDAGNSAAPGDSTSTQWETVTEWQTTTVYDSSAAPTATAVPAASNGTDSSSASIAGYTYAGCFKDTRDRVLTGDIRPNLGSVSNTICVAHCKSKGYNLAGTEYGGQCYCGDALTGSSQLEESECDLACEDDKAQTCGGGWALSVYSANGKVQKRDVKKERHLHSHVHVRRAGRS</sequence>
<comment type="caution">
    <text evidence="4">The sequence shown here is derived from an EMBL/GenBank/DDBJ whole genome shotgun (WGS) entry which is preliminary data.</text>
</comment>
<dbReference type="STRING" id="177199.A0A420YJ70"/>
<dbReference type="PROSITE" id="PS51212">
    <property type="entry name" value="WSC"/>
    <property type="match status" value="1"/>
</dbReference>
<dbReference type="Pfam" id="PF01822">
    <property type="entry name" value="WSC"/>
    <property type="match status" value="1"/>
</dbReference>
<dbReference type="PANTHER" id="PTHR43662">
    <property type="match status" value="1"/>
</dbReference>
<dbReference type="InterPro" id="IPR018535">
    <property type="entry name" value="DUF1996"/>
</dbReference>
<keyword evidence="5" id="KW-1185">Reference proteome</keyword>
<protein>
    <recommendedName>
        <fullName evidence="3">WSC domain-containing protein</fullName>
    </recommendedName>
</protein>
<evidence type="ECO:0000259" key="3">
    <source>
        <dbReference type="PROSITE" id="PS51212"/>
    </source>
</evidence>
<dbReference type="OrthoDB" id="74764at2759"/>
<accession>A0A420YJ70</accession>
<dbReference type="EMBL" id="QVQW01000007">
    <property type="protein sequence ID" value="RKU47885.1"/>
    <property type="molecule type" value="Genomic_DNA"/>
</dbReference>
<feature type="domain" description="WSC" evidence="3">
    <location>
        <begin position="498"/>
        <end position="590"/>
    </location>
</feature>
<evidence type="ECO:0000313" key="4">
    <source>
        <dbReference type="EMBL" id="RKU47885.1"/>
    </source>
</evidence>
<dbReference type="Proteomes" id="UP000275385">
    <property type="component" value="Unassembled WGS sequence"/>
</dbReference>
<evidence type="ECO:0000256" key="2">
    <source>
        <dbReference type="SAM" id="SignalP"/>
    </source>
</evidence>
<feature type="signal peptide" evidence="2">
    <location>
        <begin position="1"/>
        <end position="17"/>
    </location>
</feature>
<proteinExistence type="predicted"/>
<dbReference type="SMART" id="SM00321">
    <property type="entry name" value="WSC"/>
    <property type="match status" value="1"/>
</dbReference>
<dbReference type="AlphaFoldDB" id="A0A420YJ70"/>